<evidence type="ECO:0000313" key="1">
    <source>
        <dbReference type="EMBL" id="MBY31371.1"/>
    </source>
</evidence>
<reference evidence="1" key="1">
    <citation type="submission" date="2018-04" db="EMBL/GenBank/DDBJ databases">
        <title>Transcriptome of Schizaphis graminum biotype I.</title>
        <authorList>
            <person name="Scully E.D."/>
            <person name="Geib S.M."/>
            <person name="Palmer N.A."/>
            <person name="Koch K."/>
            <person name="Bradshaw J."/>
            <person name="Heng-Moss T."/>
            <person name="Sarath G."/>
        </authorList>
    </citation>
    <scope>NUCLEOTIDE SEQUENCE</scope>
</reference>
<dbReference type="EMBL" id="GGMR01018752">
    <property type="protein sequence ID" value="MBY31371.1"/>
    <property type="molecule type" value="Transcribed_RNA"/>
</dbReference>
<proteinExistence type="predicted"/>
<name>A0A2S2PPH0_SCHGA</name>
<sequence>MFRYTELWLPIVYHRQSASFAKFIVVKCKVYSGVVHARSLFVVVYAGSGSLFGIIGHNIIAPCPVFIVLCRPRHAAYYDVSLDSRLTVFVTSRVWLITIVRYSPVLCGPFEVVIYLPKVIGLLKYDGTANAFAAPYWLLPYVRIVFRVPHSA</sequence>
<gene>
    <name evidence="1" type="ORF">g.3093</name>
</gene>
<accession>A0A2S2PPH0</accession>
<organism evidence="1">
    <name type="scientific">Schizaphis graminum</name>
    <name type="common">Green bug aphid</name>
    <dbReference type="NCBI Taxonomy" id="13262"/>
    <lineage>
        <taxon>Eukaryota</taxon>
        <taxon>Metazoa</taxon>
        <taxon>Ecdysozoa</taxon>
        <taxon>Arthropoda</taxon>
        <taxon>Hexapoda</taxon>
        <taxon>Insecta</taxon>
        <taxon>Pterygota</taxon>
        <taxon>Neoptera</taxon>
        <taxon>Paraneoptera</taxon>
        <taxon>Hemiptera</taxon>
        <taxon>Sternorrhyncha</taxon>
        <taxon>Aphidomorpha</taxon>
        <taxon>Aphidoidea</taxon>
        <taxon>Aphididae</taxon>
        <taxon>Aphidini</taxon>
        <taxon>Schizaphis</taxon>
    </lineage>
</organism>
<protein>
    <submittedName>
        <fullName evidence="1">Uncharacterized protein</fullName>
    </submittedName>
</protein>
<dbReference type="AlphaFoldDB" id="A0A2S2PPH0"/>